<organism evidence="2 3">
    <name type="scientific">Mycena albidolilacea</name>
    <dbReference type="NCBI Taxonomy" id="1033008"/>
    <lineage>
        <taxon>Eukaryota</taxon>
        <taxon>Fungi</taxon>
        <taxon>Dikarya</taxon>
        <taxon>Basidiomycota</taxon>
        <taxon>Agaricomycotina</taxon>
        <taxon>Agaricomycetes</taxon>
        <taxon>Agaricomycetidae</taxon>
        <taxon>Agaricales</taxon>
        <taxon>Marasmiineae</taxon>
        <taxon>Mycenaceae</taxon>
        <taxon>Mycena</taxon>
    </lineage>
</organism>
<name>A0AAD7AVV9_9AGAR</name>
<proteinExistence type="predicted"/>
<evidence type="ECO:0000313" key="3">
    <source>
        <dbReference type="Proteomes" id="UP001218218"/>
    </source>
</evidence>
<evidence type="ECO:0008006" key="4">
    <source>
        <dbReference type="Google" id="ProtNLM"/>
    </source>
</evidence>
<dbReference type="EMBL" id="JARIHO010000001">
    <property type="protein sequence ID" value="KAJ7368954.1"/>
    <property type="molecule type" value="Genomic_DNA"/>
</dbReference>
<sequence length="492" mass="55453">MPTTISLRKRLAKLDTQIGEHRRALHALENARTALERTLHDTATFPVLDLPVEIAAKIFVHCLPPFANLGWYRPRSVYKNTAPLVLTSVCRTWRDIAHSGALVNTGYLPFVSKPTSGEDFIDRWLARTGNYPLSFIFRARIGWGEDGVESLPQRMRDLIHNYSHRLQFLELYITEPGIRLLGLDVVVFPLLESASLNCDIPGLWNSQPPPVIVFSKAPRLHELVRHPKTGLTLVKPVNLRVTLPWGQLTKYDGPIFGLALFSTALNLTELSCYLDFLEEVLVPVTHFGLRSLALKSVRLLPYLTLPALQHLDVADASDMTDDGSEYDLERTFEPFLVRSSPPLVSLRIPADDRHFEVWGQCAGHMNRTLETIQFHGPSTRAMSFLFPSEGKGDSILTHSAFPNLRSLQLQAVSCDFGSHYSALVRFLYSESHLRSFSLVWATNPFLDSRYFCGPPETFRQFDTIGGHLSRIAHAGMKIHVGTKDKNYATIEQ</sequence>
<dbReference type="AlphaFoldDB" id="A0AAD7AVV9"/>
<dbReference type="Proteomes" id="UP001218218">
    <property type="component" value="Unassembled WGS sequence"/>
</dbReference>
<evidence type="ECO:0000313" key="2">
    <source>
        <dbReference type="EMBL" id="KAJ7368954.1"/>
    </source>
</evidence>
<gene>
    <name evidence="2" type="ORF">DFH08DRAFT_947838</name>
</gene>
<comment type="caution">
    <text evidence="2">The sequence shown here is derived from an EMBL/GenBank/DDBJ whole genome shotgun (WGS) entry which is preliminary data.</text>
</comment>
<evidence type="ECO:0000256" key="1">
    <source>
        <dbReference type="SAM" id="Coils"/>
    </source>
</evidence>
<reference evidence="2" key="1">
    <citation type="submission" date="2023-03" db="EMBL/GenBank/DDBJ databases">
        <title>Massive genome expansion in bonnet fungi (Mycena s.s.) driven by repeated elements and novel gene families across ecological guilds.</title>
        <authorList>
            <consortium name="Lawrence Berkeley National Laboratory"/>
            <person name="Harder C.B."/>
            <person name="Miyauchi S."/>
            <person name="Viragh M."/>
            <person name="Kuo A."/>
            <person name="Thoen E."/>
            <person name="Andreopoulos B."/>
            <person name="Lu D."/>
            <person name="Skrede I."/>
            <person name="Drula E."/>
            <person name="Henrissat B."/>
            <person name="Morin E."/>
            <person name="Kohler A."/>
            <person name="Barry K."/>
            <person name="LaButti K."/>
            <person name="Morin E."/>
            <person name="Salamov A."/>
            <person name="Lipzen A."/>
            <person name="Mereny Z."/>
            <person name="Hegedus B."/>
            <person name="Baldrian P."/>
            <person name="Stursova M."/>
            <person name="Weitz H."/>
            <person name="Taylor A."/>
            <person name="Grigoriev I.V."/>
            <person name="Nagy L.G."/>
            <person name="Martin F."/>
            <person name="Kauserud H."/>
        </authorList>
    </citation>
    <scope>NUCLEOTIDE SEQUENCE</scope>
    <source>
        <strain evidence="2">CBHHK002</strain>
    </source>
</reference>
<protein>
    <recommendedName>
        <fullName evidence="4">F-box domain-containing protein</fullName>
    </recommendedName>
</protein>
<accession>A0AAD7AVV9</accession>
<keyword evidence="3" id="KW-1185">Reference proteome</keyword>
<feature type="coiled-coil region" evidence="1">
    <location>
        <begin position="11"/>
        <end position="38"/>
    </location>
</feature>
<keyword evidence="1" id="KW-0175">Coiled coil</keyword>